<dbReference type="EMBL" id="OU892289">
    <property type="protein sequence ID" value="CAG9763174.1"/>
    <property type="molecule type" value="Genomic_DNA"/>
</dbReference>
<dbReference type="Gene3D" id="2.60.40.10">
    <property type="entry name" value="Immunoglobulins"/>
    <property type="match status" value="1"/>
</dbReference>
<proteinExistence type="predicted"/>
<dbReference type="GO" id="GO:0005667">
    <property type="term" value="C:transcription regulator complex"/>
    <property type="evidence" value="ECO:0007669"/>
    <property type="project" value="TreeGrafter"/>
</dbReference>
<keyword evidence="1" id="KW-0175">Coiled coil</keyword>
<feature type="compositionally biased region" description="Basic and acidic residues" evidence="2">
    <location>
        <begin position="75"/>
        <end position="108"/>
    </location>
</feature>
<feature type="compositionally biased region" description="Acidic residues" evidence="2">
    <location>
        <begin position="270"/>
        <end position="313"/>
    </location>
</feature>
<dbReference type="InterPro" id="IPR056565">
    <property type="entry name" value="Fn3_ATF7IP"/>
</dbReference>
<dbReference type="Proteomes" id="UP001152799">
    <property type="component" value="Chromosome 13"/>
</dbReference>
<feature type="compositionally biased region" description="Polar residues" evidence="2">
    <location>
        <begin position="166"/>
        <end position="179"/>
    </location>
</feature>
<evidence type="ECO:0000313" key="5">
    <source>
        <dbReference type="Proteomes" id="UP001152799"/>
    </source>
</evidence>
<evidence type="ECO:0000256" key="2">
    <source>
        <dbReference type="SAM" id="MobiDB-lite"/>
    </source>
</evidence>
<evidence type="ECO:0000259" key="3">
    <source>
        <dbReference type="Pfam" id="PF16794"/>
    </source>
</evidence>
<evidence type="ECO:0000313" key="4">
    <source>
        <dbReference type="EMBL" id="CAG9763174.1"/>
    </source>
</evidence>
<dbReference type="Pfam" id="PF16794">
    <property type="entry name" value="fn3_4"/>
    <property type="match status" value="1"/>
</dbReference>
<dbReference type="AlphaFoldDB" id="A0A9N9QFY5"/>
<gene>
    <name evidence="4" type="ORF">CEUTPL_LOCUS3844</name>
</gene>
<dbReference type="PANTHER" id="PTHR23210:SF26">
    <property type="entry name" value="ACTIVATING TRANSCRIPTION FACTOR 7-INTERACTING PROTEIN 1"/>
    <property type="match status" value="1"/>
</dbReference>
<feature type="compositionally biased region" description="Basic and acidic residues" evidence="2">
    <location>
        <begin position="251"/>
        <end position="269"/>
    </location>
</feature>
<reference evidence="4" key="1">
    <citation type="submission" date="2022-01" db="EMBL/GenBank/DDBJ databases">
        <authorList>
            <person name="King R."/>
        </authorList>
    </citation>
    <scope>NUCLEOTIDE SEQUENCE</scope>
</reference>
<feature type="domain" description="Activating transcription factor 7-interacting protein Fn3" evidence="3">
    <location>
        <begin position="820"/>
        <end position="914"/>
    </location>
</feature>
<protein>
    <recommendedName>
        <fullName evidence="3">Activating transcription factor 7-interacting protein Fn3 domain-containing protein</fullName>
    </recommendedName>
</protein>
<feature type="compositionally biased region" description="Basic and acidic residues" evidence="2">
    <location>
        <begin position="126"/>
        <end position="147"/>
    </location>
</feature>
<dbReference type="GO" id="GO:0006355">
    <property type="term" value="P:regulation of DNA-templated transcription"/>
    <property type="evidence" value="ECO:0007669"/>
    <property type="project" value="TreeGrafter"/>
</dbReference>
<feature type="region of interest" description="Disordered" evidence="2">
    <location>
        <begin position="1"/>
        <end position="344"/>
    </location>
</feature>
<dbReference type="GO" id="GO:0003712">
    <property type="term" value="F:transcription coregulator activity"/>
    <property type="evidence" value="ECO:0007669"/>
    <property type="project" value="TreeGrafter"/>
</dbReference>
<feature type="compositionally biased region" description="Low complexity" evidence="2">
    <location>
        <begin position="18"/>
        <end position="36"/>
    </location>
</feature>
<evidence type="ECO:0000256" key="1">
    <source>
        <dbReference type="SAM" id="Coils"/>
    </source>
</evidence>
<feature type="region of interest" description="Disordered" evidence="2">
    <location>
        <begin position="601"/>
        <end position="623"/>
    </location>
</feature>
<keyword evidence="5" id="KW-1185">Reference proteome</keyword>
<feature type="compositionally biased region" description="Basic and acidic residues" evidence="2">
    <location>
        <begin position="209"/>
        <end position="225"/>
    </location>
</feature>
<dbReference type="InterPro" id="IPR026085">
    <property type="entry name" value="ATF7-int"/>
</dbReference>
<feature type="compositionally biased region" description="Basic and acidic residues" evidence="2">
    <location>
        <begin position="327"/>
        <end position="344"/>
    </location>
</feature>
<feature type="coiled-coil region" evidence="1">
    <location>
        <begin position="500"/>
        <end position="541"/>
    </location>
</feature>
<feature type="compositionally biased region" description="Acidic residues" evidence="2">
    <location>
        <begin position="109"/>
        <end position="125"/>
    </location>
</feature>
<organism evidence="4 5">
    <name type="scientific">Ceutorhynchus assimilis</name>
    <name type="common">cabbage seed weevil</name>
    <dbReference type="NCBI Taxonomy" id="467358"/>
    <lineage>
        <taxon>Eukaryota</taxon>
        <taxon>Metazoa</taxon>
        <taxon>Ecdysozoa</taxon>
        <taxon>Arthropoda</taxon>
        <taxon>Hexapoda</taxon>
        <taxon>Insecta</taxon>
        <taxon>Pterygota</taxon>
        <taxon>Neoptera</taxon>
        <taxon>Endopterygota</taxon>
        <taxon>Coleoptera</taxon>
        <taxon>Polyphaga</taxon>
        <taxon>Cucujiformia</taxon>
        <taxon>Curculionidae</taxon>
        <taxon>Ceutorhynchinae</taxon>
        <taxon>Ceutorhynchus</taxon>
    </lineage>
</organism>
<dbReference type="InterPro" id="IPR013783">
    <property type="entry name" value="Ig-like_fold"/>
</dbReference>
<accession>A0A9N9QFY5</accession>
<feature type="compositionally biased region" description="Polar residues" evidence="2">
    <location>
        <begin position="420"/>
        <end position="429"/>
    </location>
</feature>
<name>A0A9N9QFY5_9CUCU</name>
<dbReference type="GO" id="GO:0005634">
    <property type="term" value="C:nucleus"/>
    <property type="evidence" value="ECO:0007669"/>
    <property type="project" value="TreeGrafter"/>
</dbReference>
<dbReference type="OrthoDB" id="2434995at2759"/>
<dbReference type="PANTHER" id="PTHR23210">
    <property type="entry name" value="ACTIVATING TRANSCRIPTION FACTOR 7 INTERACTING PROTEIN"/>
    <property type="match status" value="1"/>
</dbReference>
<sequence length="919" mass="101903">MPSASEPGAETANEPKTNINPSSESEDIIINSSVVSQKEETEEEILNKIETEAMDVGGGENLDSHAEDSILNEEEEHRQTDKNEEHQQTDKEEEHQQMDKEEEHQQTDKDEDNIVLNSIDDDYENSADREFKSLYEEDCNETPKVDQMEVDQIEEPVVDKVKENEPSTSNGPDNKTQINEEPEKAIQKPLEPTVPMPIKEEPDDEEEESKVPDVPDETPTDKSPEDEVDLLDISMVRETEEDDACAIADALDDKETQRSDEDQSEKAETEQDNSDGDGATQDDDGVTQEDDGVTQEDDGVTQDDDAPTQDDDNTANGFADDNNMECDNDKEASKEIIKEEEAETKEIVVEENDLVVVEDDAALDKTDIIDRDKEADEEEVTIDEVKVGDDKRKSKRTLSINGTDKPNAKKPKLLNNEKPIQNQNEPVETQNRETSLETPLPPKEPEESYKVQTLKTFAEIMKCQTLTNKLTRSNLEEICLQKICEAVVLKTSNGQLHDTIRKHEEALAAFRKDINQMNKQYRDLDIVHKKLLAELKTLKEEKIAKPLVPLKITRSVGLQVRLTPGHDANQTRNRRPSTVVQQKGILSPLGRQVVKKVVQQPTPARQVASPQKPLAKPAPVNSAPMLSQALQKTRPKQIIAKRTTISPIKKPAEIAKKPLNPGVIDLTDEDDKRSGTNGIKFRTVPANARVVSNGNKAPVGGAKSSPTQNKPANKLPTALPQGLRLTPSGNSTTSSPQMVYVVPTITSNAGGQQKVAFVNFQPSLSGTLNGAVLNKPGQSLTIKNIAATSTVSSSSRSKHPAPLPVAIRANSDPNLKLTLPKPLLTIKKLDNGIILQWKMPYNLDLYEKIASYQLYAYQESTALPSSEMWRKVGDVKALALPMACTLTQFADKNKYYFAVRAVDVYTRIGAFSDPEEISL</sequence>
<feature type="region of interest" description="Disordered" evidence="2">
    <location>
        <begin position="368"/>
        <end position="448"/>
    </location>
</feature>
<feature type="region of interest" description="Disordered" evidence="2">
    <location>
        <begin position="691"/>
        <end position="734"/>
    </location>
</feature>
<feature type="compositionally biased region" description="Basic and acidic residues" evidence="2">
    <location>
        <begin position="383"/>
        <end position="392"/>
    </location>
</feature>